<reference evidence="2 3" key="1">
    <citation type="journal article" date="2018" name="Sci. Rep.">
        <title>Comparative analysis of the Pocillopora damicornis genome highlights role of immune system in coral evolution.</title>
        <authorList>
            <person name="Cunning R."/>
            <person name="Bay R.A."/>
            <person name="Gillette P."/>
            <person name="Baker A.C."/>
            <person name="Traylor-Knowles N."/>
        </authorList>
    </citation>
    <scope>NUCLEOTIDE SEQUENCE [LARGE SCALE GENOMIC DNA]</scope>
    <source>
        <strain evidence="2">RSMAS</strain>
        <tissue evidence="2">Whole animal</tissue>
    </source>
</reference>
<evidence type="ECO:0000313" key="2">
    <source>
        <dbReference type="EMBL" id="RMX35684.1"/>
    </source>
</evidence>
<comment type="caution">
    <text evidence="2">The sequence shown here is derived from an EMBL/GenBank/DDBJ whole genome shotgun (WGS) entry which is preliminary data.</text>
</comment>
<dbReference type="InterPro" id="IPR011009">
    <property type="entry name" value="Kinase-like_dom_sf"/>
</dbReference>
<dbReference type="SUPFAM" id="SSF56112">
    <property type="entry name" value="Protein kinase-like (PK-like)"/>
    <property type="match status" value="1"/>
</dbReference>
<gene>
    <name evidence="2" type="ORF">pdam_00023862</name>
</gene>
<dbReference type="InterPro" id="IPR001245">
    <property type="entry name" value="Ser-Thr/Tyr_kinase_cat_dom"/>
</dbReference>
<dbReference type="AlphaFoldDB" id="A0A3M6T4N7"/>
<sequence length="195" mass="22573">MNSKARAQYQDTFSMLNWKALNTVQKKQHTLSNCGGCQGHYYAIHNIFPRRETFKTRKLLKEVLIESGVKTQSKVKPTQKVIKTAVKHIYSKVNGHFEKIFKFFKRNASTKYSTVNLINHTELLPTNGENIILGEGSYGRCLLRQYTRFDIKVVEKQSLMQDTTEIMKEAHIMQAFPHKNIPTIIGVQLQKQPFL</sequence>
<dbReference type="Gene3D" id="3.30.200.20">
    <property type="entry name" value="Phosphorylase Kinase, domain 1"/>
    <property type="match status" value="1"/>
</dbReference>
<dbReference type="EMBL" id="RCHS01004352">
    <property type="protein sequence ID" value="RMX35684.1"/>
    <property type="molecule type" value="Genomic_DNA"/>
</dbReference>
<keyword evidence="3" id="KW-1185">Reference proteome</keyword>
<protein>
    <recommendedName>
        <fullName evidence="1">Serine-threonine/tyrosine-protein kinase catalytic domain-containing protein</fullName>
    </recommendedName>
</protein>
<accession>A0A3M6T4N7</accession>
<dbReference type="Proteomes" id="UP000275408">
    <property type="component" value="Unassembled WGS sequence"/>
</dbReference>
<proteinExistence type="predicted"/>
<evidence type="ECO:0000313" key="3">
    <source>
        <dbReference type="Proteomes" id="UP000275408"/>
    </source>
</evidence>
<dbReference type="Pfam" id="PF07714">
    <property type="entry name" value="PK_Tyr_Ser-Thr"/>
    <property type="match status" value="1"/>
</dbReference>
<dbReference type="GO" id="GO:0004672">
    <property type="term" value="F:protein kinase activity"/>
    <property type="evidence" value="ECO:0007669"/>
    <property type="project" value="InterPro"/>
</dbReference>
<evidence type="ECO:0000259" key="1">
    <source>
        <dbReference type="Pfam" id="PF07714"/>
    </source>
</evidence>
<organism evidence="2 3">
    <name type="scientific">Pocillopora damicornis</name>
    <name type="common">Cauliflower coral</name>
    <name type="synonym">Millepora damicornis</name>
    <dbReference type="NCBI Taxonomy" id="46731"/>
    <lineage>
        <taxon>Eukaryota</taxon>
        <taxon>Metazoa</taxon>
        <taxon>Cnidaria</taxon>
        <taxon>Anthozoa</taxon>
        <taxon>Hexacorallia</taxon>
        <taxon>Scleractinia</taxon>
        <taxon>Astrocoeniina</taxon>
        <taxon>Pocilloporidae</taxon>
        <taxon>Pocillopora</taxon>
    </lineage>
</organism>
<feature type="domain" description="Serine-threonine/tyrosine-protein kinase catalytic" evidence="1">
    <location>
        <begin position="133"/>
        <end position="194"/>
    </location>
</feature>
<name>A0A3M6T4N7_POCDA</name>